<organism evidence="1 2">
    <name type="scientific">Acinetobacter johnsonii</name>
    <dbReference type="NCBI Taxonomy" id="40214"/>
    <lineage>
        <taxon>Bacteria</taxon>
        <taxon>Pseudomonadati</taxon>
        <taxon>Pseudomonadota</taxon>
        <taxon>Gammaproteobacteria</taxon>
        <taxon>Moraxellales</taxon>
        <taxon>Moraxellaceae</taxon>
        <taxon>Acinetobacter</taxon>
    </lineage>
</organism>
<evidence type="ECO:0000313" key="2">
    <source>
        <dbReference type="Proteomes" id="UP000321274"/>
    </source>
</evidence>
<proteinExistence type="predicted"/>
<reference evidence="1 2" key="1">
    <citation type="submission" date="2019-07" db="EMBL/GenBank/DDBJ databases">
        <title>Whole genome shotgun sequence of Acinetobacter johnsonii NBRC 102197.</title>
        <authorList>
            <person name="Hosoyama A."/>
            <person name="Uohara A."/>
            <person name="Ohji S."/>
            <person name="Ichikawa N."/>
        </authorList>
    </citation>
    <scope>NUCLEOTIDE SEQUENCE [LARGE SCALE GENOMIC DNA]</scope>
    <source>
        <strain evidence="1 2">NBRC 102197</strain>
    </source>
</reference>
<evidence type="ECO:0000313" key="1">
    <source>
        <dbReference type="EMBL" id="GEK45506.1"/>
    </source>
</evidence>
<sequence length="186" mass="22586">MNLKKRGEYRLDFAEAMANAESDYGNHYKEWNKKQRNLSEMDVFEAHDLSQNSEIKVPFTFIYTQLNQFIEHHKQSKFFIRKHVKKLQTPHPFLWNTDKQEFYISEIQIAWEDWFVENGDVNWFELPAESSHFSFKQNKVILLYKNRVLEFDQELNAWLDISDNYYFDDHYHIEKTTTTRGNNAQD</sequence>
<comment type="caution">
    <text evidence="1">The sequence shown here is derived from an EMBL/GenBank/DDBJ whole genome shotgun (WGS) entry which is preliminary data.</text>
</comment>
<dbReference type="AlphaFoldDB" id="A0AAV3WH16"/>
<accession>A0AAV3WH16</accession>
<protein>
    <submittedName>
        <fullName evidence="1">Uncharacterized protein</fullName>
    </submittedName>
</protein>
<gene>
    <name evidence="1" type="ORF">AJO04nite_27640</name>
</gene>
<dbReference type="Proteomes" id="UP000321274">
    <property type="component" value="Unassembled WGS sequence"/>
</dbReference>
<name>A0AAV3WH16_ACIJO</name>
<dbReference type="EMBL" id="BJUJ01000115">
    <property type="protein sequence ID" value="GEK45506.1"/>
    <property type="molecule type" value="Genomic_DNA"/>
</dbReference>